<organism evidence="1">
    <name type="scientific">bioreactor metagenome</name>
    <dbReference type="NCBI Taxonomy" id="1076179"/>
    <lineage>
        <taxon>unclassified sequences</taxon>
        <taxon>metagenomes</taxon>
        <taxon>ecological metagenomes</taxon>
    </lineage>
</organism>
<gene>
    <name evidence="1" type="ORF">SDC9_03555</name>
</gene>
<reference evidence="1" key="1">
    <citation type="submission" date="2019-08" db="EMBL/GenBank/DDBJ databases">
        <authorList>
            <person name="Kucharzyk K."/>
            <person name="Murdoch R.W."/>
            <person name="Higgins S."/>
            <person name="Loffler F."/>
        </authorList>
    </citation>
    <scope>NUCLEOTIDE SEQUENCE</scope>
</reference>
<name>A0A644STL4_9ZZZZ</name>
<dbReference type="AlphaFoldDB" id="A0A644STL4"/>
<dbReference type="EMBL" id="VSSQ01000006">
    <property type="protein sequence ID" value="MPL58030.1"/>
    <property type="molecule type" value="Genomic_DNA"/>
</dbReference>
<evidence type="ECO:0000313" key="1">
    <source>
        <dbReference type="EMBL" id="MPL58030.1"/>
    </source>
</evidence>
<comment type="caution">
    <text evidence="1">The sequence shown here is derived from an EMBL/GenBank/DDBJ whole genome shotgun (WGS) entry which is preliminary data.</text>
</comment>
<protein>
    <submittedName>
        <fullName evidence="1">Uncharacterized protein</fullName>
    </submittedName>
</protein>
<proteinExistence type="predicted"/>
<sequence>MKVKKVKFEMKSNNEEKVFITHRNVEDCKLKVRTIFLNDDLKTIKIIYDNNKGETFNYKDVKNLEYVHLQL</sequence>
<accession>A0A644STL4</accession>